<protein>
    <recommendedName>
        <fullName evidence="5">PNPLA domain-containing protein</fullName>
    </recommendedName>
</protein>
<evidence type="ECO:0000256" key="1">
    <source>
        <dbReference type="ARBA" id="ARBA00022801"/>
    </source>
</evidence>
<feature type="short sequence motif" description="GXSXG" evidence="4">
    <location>
        <begin position="56"/>
        <end position="60"/>
    </location>
</feature>
<dbReference type="InterPro" id="IPR002641">
    <property type="entry name" value="PNPLA_dom"/>
</dbReference>
<dbReference type="InterPro" id="IPR016035">
    <property type="entry name" value="Acyl_Trfase/lysoPLipase"/>
</dbReference>
<evidence type="ECO:0000259" key="5">
    <source>
        <dbReference type="PROSITE" id="PS51635"/>
    </source>
</evidence>
<keyword evidence="7" id="KW-1185">Reference proteome</keyword>
<feature type="domain" description="PNPLA" evidence="5">
    <location>
        <begin position="23"/>
        <end position="307"/>
    </location>
</feature>
<gene>
    <name evidence="6" type="ORF">GCM10025789_30270</name>
</gene>
<dbReference type="RefSeq" id="WP_345584366.1">
    <property type="nucleotide sequence ID" value="NZ_BAABLV010000046.1"/>
</dbReference>
<feature type="active site" description="Nucleophile" evidence="4">
    <location>
        <position position="58"/>
    </location>
</feature>
<accession>A0ABP9FM05</accession>
<dbReference type="EMBL" id="BAABLV010000046">
    <property type="protein sequence ID" value="GAA4908617.1"/>
    <property type="molecule type" value="Genomic_DNA"/>
</dbReference>
<dbReference type="Pfam" id="PF01734">
    <property type="entry name" value="Patatin"/>
    <property type="match status" value="1"/>
</dbReference>
<dbReference type="Gene3D" id="3.40.1090.10">
    <property type="entry name" value="Cytosolic phospholipase A2 catalytic domain"/>
    <property type="match status" value="2"/>
</dbReference>
<evidence type="ECO:0000256" key="3">
    <source>
        <dbReference type="ARBA" id="ARBA00023098"/>
    </source>
</evidence>
<organism evidence="6 7">
    <name type="scientific">Tessaracoccus lubricantis</name>
    <dbReference type="NCBI Taxonomy" id="545543"/>
    <lineage>
        <taxon>Bacteria</taxon>
        <taxon>Bacillati</taxon>
        <taxon>Actinomycetota</taxon>
        <taxon>Actinomycetes</taxon>
        <taxon>Propionibacteriales</taxon>
        <taxon>Propionibacteriaceae</taxon>
        <taxon>Tessaracoccus</taxon>
    </lineage>
</organism>
<feature type="active site" description="Proton acceptor" evidence="4">
    <location>
        <position position="294"/>
    </location>
</feature>
<feature type="short sequence motif" description="DGA/G" evidence="4">
    <location>
        <begin position="294"/>
        <end position="296"/>
    </location>
</feature>
<dbReference type="Proteomes" id="UP001501521">
    <property type="component" value="Unassembled WGS sequence"/>
</dbReference>
<keyword evidence="1 4" id="KW-0378">Hydrolase</keyword>
<sequence>MAGKGWFGLPFFGQDPQPEVVTCTLSGGGSRASFQLGALDYLYKHDERFTPSVFVGTSAGSIIASALAQGATRDEQRAYLERLRTIWDGMREQGDMFTPRPWFSTVEKQGPTLLELVKPPRPEPPKPRQPLIQLPFLRQQHQTPVTPSSPVEDLDPLELALQPDEEVRSEWSLATIGAMAGAFGRLRLSDLNAVATGVERTRSMYRPGPVLAQLLDHDMFVPNRVAGSGMTLRIAMVGLESGELRFMTQDGQLVDRWNEPYDQTRHDLGIGVLASCSIPAVFRPVPIGDETYVDGGARENLPAELAIGHLGGARNYVISSQSQGVQRRASMADADLFSIVMRSTEILIDEAGRDELAYAHSTASRVIHPELSVHDAMTVHPALIAINEAYGWLRAAELHLELGESEEARHRRIIELRMRIVQLEEEFLALAEPTKRDVQRLRSAKVELRDTVRSAHFTPMPPGADDWWRNWEKHPMPPSADPPWMTP</sequence>
<evidence type="ECO:0000313" key="6">
    <source>
        <dbReference type="EMBL" id="GAA4908617.1"/>
    </source>
</evidence>
<dbReference type="InterPro" id="IPR050301">
    <property type="entry name" value="NTE"/>
</dbReference>
<comment type="caution">
    <text evidence="6">The sequence shown here is derived from an EMBL/GenBank/DDBJ whole genome shotgun (WGS) entry which is preliminary data.</text>
</comment>
<reference evidence="7" key="1">
    <citation type="journal article" date="2019" name="Int. J. Syst. Evol. Microbiol.">
        <title>The Global Catalogue of Microorganisms (GCM) 10K type strain sequencing project: providing services to taxonomists for standard genome sequencing and annotation.</title>
        <authorList>
            <consortium name="The Broad Institute Genomics Platform"/>
            <consortium name="The Broad Institute Genome Sequencing Center for Infectious Disease"/>
            <person name="Wu L."/>
            <person name="Ma J."/>
        </authorList>
    </citation>
    <scope>NUCLEOTIDE SEQUENCE [LARGE SCALE GENOMIC DNA]</scope>
    <source>
        <strain evidence="7">JCM 19125</strain>
    </source>
</reference>
<evidence type="ECO:0000313" key="7">
    <source>
        <dbReference type="Proteomes" id="UP001501521"/>
    </source>
</evidence>
<dbReference type="SUPFAM" id="SSF52151">
    <property type="entry name" value="FabD/lysophospholipase-like"/>
    <property type="match status" value="1"/>
</dbReference>
<evidence type="ECO:0000256" key="4">
    <source>
        <dbReference type="PROSITE-ProRule" id="PRU01161"/>
    </source>
</evidence>
<keyword evidence="3 4" id="KW-0443">Lipid metabolism</keyword>
<proteinExistence type="predicted"/>
<dbReference type="PROSITE" id="PS51635">
    <property type="entry name" value="PNPLA"/>
    <property type="match status" value="1"/>
</dbReference>
<dbReference type="PANTHER" id="PTHR14226">
    <property type="entry name" value="NEUROPATHY TARGET ESTERASE/SWISS CHEESE D.MELANOGASTER"/>
    <property type="match status" value="1"/>
</dbReference>
<name>A0ABP9FM05_9ACTN</name>
<keyword evidence="2 4" id="KW-0442">Lipid degradation</keyword>
<evidence type="ECO:0000256" key="2">
    <source>
        <dbReference type="ARBA" id="ARBA00022963"/>
    </source>
</evidence>
<dbReference type="PANTHER" id="PTHR14226:SF57">
    <property type="entry name" value="BLR7027 PROTEIN"/>
    <property type="match status" value="1"/>
</dbReference>
<comment type="caution">
    <text evidence="4">Lacks conserved residue(s) required for the propagation of feature annotation.</text>
</comment>